<dbReference type="AlphaFoldDB" id="A0A1V9FBX3"/>
<evidence type="ECO:0000256" key="1">
    <source>
        <dbReference type="ARBA" id="ARBA00004571"/>
    </source>
</evidence>
<dbReference type="InterPro" id="IPR039426">
    <property type="entry name" value="TonB-dep_rcpt-like"/>
</dbReference>
<keyword evidence="10" id="KW-1185">Reference proteome</keyword>
<keyword evidence="6 7" id="KW-0998">Cell outer membrane</keyword>
<keyword evidence="3 7" id="KW-1134">Transmembrane beta strand</keyword>
<proteinExistence type="inferred from homology"/>
<dbReference type="Pfam" id="PF13715">
    <property type="entry name" value="CarbopepD_reg_2"/>
    <property type="match status" value="1"/>
</dbReference>
<dbReference type="GO" id="GO:0009279">
    <property type="term" value="C:cell outer membrane"/>
    <property type="evidence" value="ECO:0007669"/>
    <property type="project" value="UniProtKB-SubCell"/>
</dbReference>
<evidence type="ECO:0000256" key="7">
    <source>
        <dbReference type="PROSITE-ProRule" id="PRU01360"/>
    </source>
</evidence>
<dbReference type="SMART" id="SM00965">
    <property type="entry name" value="STN"/>
    <property type="match status" value="1"/>
</dbReference>
<sequence length="1189" mass="132231">MTDFISGKAAIAGCKPVLYRLKWELTKTLRIMKLAAFFLFAAAMHVSAKGLTQEKITLSLKNAPLEKVFNAIENQSGFVFIYKNETVKDKKVSIQVTNVSLAEALDECLRGQALLYQIVGKSVAIKTAFKTIDLVENETANAPPLIDVKGKVLNEKGDPVEGVTVRVKGSEKFTLTDKNGEFSLVTVERDAVLLFTHITMDAFELKVSGQTELLIKLRTKVSSLGEVVVSVNTGYQQVSKERFVGSVSTLDSAAYNRRAGMDILSRLDGTVTGILFDKKGSSDNPLQNITIRGISTLDNLGSPSKAPLIIVDNFPFRQDLSAINPNDVESVNILKDAAAASIWGAQAGNGVIVITTKKGKYNQPLHVSVASNITMQEKPDQYYYPQMRIADFIDAEIFLFNKGRYDADFTNAELPVVSPVVELLNKRRAGIISAADSASQIDAMKQLDLRRDLDKYAYRQAISQQHYININGGNSSLNYSFAAGYNKNLNNVRNSKPDDQFTINTTAGMRVAKGLEVNTGVFFTQGKQRSTNFSLPSKTYPYAQLADAEGNALALPFGRRLSYTDTAGDGNLLDWKYRPLDETGLTDIENNTRAIILNLGATYKVTNWLSAAVSYQYSNNTSNTDNYHGLASYYTRNLINLYTNLNQSNADLRNPIPIGAILEQSMNESVSQNVRAQLNFNKRFGGRHNLSGMLATDRSETKASGNVSRYYNYNKENGSYKSAIDYLTVFPLSTFGNQQIPPIMLVPGTNNRFVSFLGNASYSYNDRYNLYASARKEGSNVFGVNTNKKWKPLWSAGASWDLSKENFYHISWMPNMRVKFSYGYTGSPGTASGLPTIIYGRPADYTNLPSASPNDPPNPDLRWEKIRTINTGVDFGLFNNRVTGTIDVFQKRATDLIAPTFLAPSTGVNLYTINVASLKGNGYELNVTSKNFTGDFTWQTHFGLSYSKTIVEKLFVNNPATSYFVGYGLNAVEGKVAYGLGSYKWEGLDPATGDPRGRLGKEISTNYTAIFNDSIQNQVFHGSAQPLYSGFIGNSFSWKNLTFSANITYRLQFYFRKPTISYSDLANNWNGHADYGLRWQKPGDEMSTTVPSFTYPTNTNRDLFYKNSEINVLRGDNVRLQDVRLQYVWNENKKKHLPFKSLNVFVYVNNINVILWRKNDSDLDPDFVGGAFFMTPTPVSWTGGININF</sequence>
<evidence type="ECO:0000256" key="4">
    <source>
        <dbReference type="ARBA" id="ARBA00022692"/>
    </source>
</evidence>
<evidence type="ECO:0000313" key="10">
    <source>
        <dbReference type="Proteomes" id="UP000192610"/>
    </source>
</evidence>
<dbReference type="InterPro" id="IPR023996">
    <property type="entry name" value="TonB-dep_OMP_SusC/RagA"/>
</dbReference>
<dbReference type="Gene3D" id="3.55.50.30">
    <property type="match status" value="1"/>
</dbReference>
<protein>
    <recommendedName>
        <fullName evidence="8">Secretin/TonB short N-terminal domain-containing protein</fullName>
    </recommendedName>
</protein>
<accession>A0A1V9FBX3</accession>
<dbReference type="InterPro" id="IPR023997">
    <property type="entry name" value="TonB-dep_OMP_SusC/RagA_CS"/>
</dbReference>
<evidence type="ECO:0000256" key="2">
    <source>
        <dbReference type="ARBA" id="ARBA00022448"/>
    </source>
</evidence>
<dbReference type="EMBL" id="LVXG01000002">
    <property type="protein sequence ID" value="OQP55889.1"/>
    <property type="molecule type" value="Genomic_DNA"/>
</dbReference>
<dbReference type="SUPFAM" id="SSF49464">
    <property type="entry name" value="Carboxypeptidase regulatory domain-like"/>
    <property type="match status" value="1"/>
</dbReference>
<keyword evidence="4 7" id="KW-0812">Transmembrane</keyword>
<evidence type="ECO:0000256" key="6">
    <source>
        <dbReference type="ARBA" id="ARBA00023237"/>
    </source>
</evidence>
<dbReference type="Gene3D" id="2.60.40.1120">
    <property type="entry name" value="Carboxypeptidase-like, regulatory domain"/>
    <property type="match status" value="1"/>
</dbReference>
<comment type="caution">
    <text evidence="9">The sequence shown here is derived from an EMBL/GenBank/DDBJ whole genome shotgun (WGS) entry which is preliminary data.</text>
</comment>
<comment type="similarity">
    <text evidence="7">Belongs to the TonB-dependent receptor family.</text>
</comment>
<dbReference type="InterPro" id="IPR036942">
    <property type="entry name" value="Beta-barrel_TonB_sf"/>
</dbReference>
<dbReference type="NCBIfam" id="TIGR04057">
    <property type="entry name" value="SusC_RagA_signa"/>
    <property type="match status" value="1"/>
</dbReference>
<dbReference type="Gene3D" id="2.40.170.20">
    <property type="entry name" value="TonB-dependent receptor, beta-barrel domain"/>
    <property type="match status" value="1"/>
</dbReference>
<keyword evidence="2 7" id="KW-0813">Transport</keyword>
<keyword evidence="5 7" id="KW-0472">Membrane</keyword>
<dbReference type="RefSeq" id="WP_081197094.1">
    <property type="nucleotide sequence ID" value="NZ_FOCZ01000010.1"/>
</dbReference>
<evidence type="ECO:0000313" key="9">
    <source>
        <dbReference type="EMBL" id="OQP55889.1"/>
    </source>
</evidence>
<dbReference type="STRING" id="354355.SAMN05660816_05063"/>
<dbReference type="Pfam" id="PF07715">
    <property type="entry name" value="Plug"/>
    <property type="match status" value="1"/>
</dbReference>
<dbReference type="InterPro" id="IPR008969">
    <property type="entry name" value="CarboxyPept-like_regulatory"/>
</dbReference>
<comment type="subcellular location">
    <subcellularLocation>
        <location evidence="1 7">Cell outer membrane</location>
        <topology evidence="1 7">Multi-pass membrane protein</topology>
    </subcellularLocation>
</comment>
<dbReference type="InterPro" id="IPR011662">
    <property type="entry name" value="Secretin/TonB_short_N"/>
</dbReference>
<gene>
    <name evidence="9" type="ORF">A4H97_20065</name>
</gene>
<dbReference type="Pfam" id="PF07660">
    <property type="entry name" value="STN"/>
    <property type="match status" value="1"/>
</dbReference>
<evidence type="ECO:0000256" key="5">
    <source>
        <dbReference type="ARBA" id="ARBA00023136"/>
    </source>
</evidence>
<dbReference type="SUPFAM" id="SSF56935">
    <property type="entry name" value="Porins"/>
    <property type="match status" value="1"/>
</dbReference>
<reference evidence="10" key="1">
    <citation type="submission" date="2016-04" db="EMBL/GenBank/DDBJ databases">
        <authorList>
            <person name="Chen L."/>
            <person name="Zhuang W."/>
            <person name="Wang G."/>
        </authorList>
    </citation>
    <scope>NUCLEOTIDE SEQUENCE [LARGE SCALE GENOMIC DNA]</scope>
    <source>
        <strain evidence="10">17621</strain>
    </source>
</reference>
<organism evidence="9 10">
    <name type="scientific">Niastella yeongjuensis</name>
    <dbReference type="NCBI Taxonomy" id="354355"/>
    <lineage>
        <taxon>Bacteria</taxon>
        <taxon>Pseudomonadati</taxon>
        <taxon>Bacteroidota</taxon>
        <taxon>Chitinophagia</taxon>
        <taxon>Chitinophagales</taxon>
        <taxon>Chitinophagaceae</taxon>
        <taxon>Niastella</taxon>
    </lineage>
</organism>
<name>A0A1V9FBX3_9BACT</name>
<evidence type="ECO:0000259" key="8">
    <source>
        <dbReference type="SMART" id="SM00965"/>
    </source>
</evidence>
<dbReference type="OrthoDB" id="9768177at2"/>
<dbReference type="Proteomes" id="UP000192610">
    <property type="component" value="Unassembled WGS sequence"/>
</dbReference>
<dbReference type="PROSITE" id="PS52016">
    <property type="entry name" value="TONB_DEPENDENT_REC_3"/>
    <property type="match status" value="1"/>
</dbReference>
<dbReference type="InterPro" id="IPR037066">
    <property type="entry name" value="Plug_dom_sf"/>
</dbReference>
<dbReference type="Gene3D" id="2.170.130.10">
    <property type="entry name" value="TonB-dependent receptor, plug domain"/>
    <property type="match status" value="1"/>
</dbReference>
<feature type="domain" description="Secretin/TonB short N-terminal" evidence="8">
    <location>
        <begin position="78"/>
        <end position="128"/>
    </location>
</feature>
<evidence type="ECO:0000256" key="3">
    <source>
        <dbReference type="ARBA" id="ARBA00022452"/>
    </source>
</evidence>
<dbReference type="InterPro" id="IPR012910">
    <property type="entry name" value="Plug_dom"/>
</dbReference>
<dbReference type="NCBIfam" id="TIGR04056">
    <property type="entry name" value="OMP_RagA_SusC"/>
    <property type="match status" value="1"/>
</dbReference>